<evidence type="ECO:0000313" key="1">
    <source>
        <dbReference type="EMBL" id="TCI05037.1"/>
    </source>
</evidence>
<dbReference type="Proteomes" id="UP000292554">
    <property type="component" value="Unassembled WGS sequence"/>
</dbReference>
<evidence type="ECO:0000313" key="2">
    <source>
        <dbReference type="Proteomes" id="UP000292554"/>
    </source>
</evidence>
<keyword evidence="2" id="KW-1185">Reference proteome</keyword>
<dbReference type="EMBL" id="SJXE01000001">
    <property type="protein sequence ID" value="TCI05037.1"/>
    <property type="molecule type" value="Genomic_DNA"/>
</dbReference>
<organism evidence="1 2">
    <name type="scientific">Corallincola luteus</name>
    <dbReference type="NCBI Taxonomy" id="1775177"/>
    <lineage>
        <taxon>Bacteria</taxon>
        <taxon>Pseudomonadati</taxon>
        <taxon>Pseudomonadota</taxon>
        <taxon>Gammaproteobacteria</taxon>
        <taxon>Alteromonadales</taxon>
        <taxon>Psychromonadaceae</taxon>
        <taxon>Corallincola</taxon>
    </lineage>
</organism>
<proteinExistence type="predicted"/>
<dbReference type="RefSeq" id="WP_131414340.1">
    <property type="nucleotide sequence ID" value="NZ_SJXE01000001.1"/>
</dbReference>
<protein>
    <submittedName>
        <fullName evidence="1">Uncharacterized protein</fullName>
    </submittedName>
</protein>
<accession>A0ABY2ASA6</accession>
<gene>
    <name evidence="1" type="ORF">EZV61_03475</name>
</gene>
<reference evidence="1 2" key="1">
    <citation type="submission" date="2019-02" db="EMBL/GenBank/DDBJ databases">
        <title>Corallincola luteus sp. nov., a marine bacterium isolated from surface sediment of Bohai Sea in China.</title>
        <authorList>
            <person name="Ren Q."/>
        </authorList>
    </citation>
    <scope>NUCLEOTIDE SEQUENCE [LARGE SCALE GENOMIC DNA]</scope>
    <source>
        <strain evidence="1 2">DASS28</strain>
    </source>
</reference>
<name>A0ABY2ASA6_9GAMM</name>
<sequence>MAGVPIRVKTKAKLLDGGEEISQMIIAVHPFGAGGSPMITTVCQRPLSSRKQSDWNVVWQHGESHIDDLRQHLDEDDLNLETYDDGTQ</sequence>
<comment type="caution">
    <text evidence="1">The sequence shown here is derived from an EMBL/GenBank/DDBJ whole genome shotgun (WGS) entry which is preliminary data.</text>
</comment>